<keyword evidence="2 6" id="KW-0238">DNA-binding</keyword>
<feature type="domain" description="Homeobox" evidence="9">
    <location>
        <begin position="403"/>
        <end position="463"/>
    </location>
</feature>
<evidence type="ECO:0000256" key="3">
    <source>
        <dbReference type="ARBA" id="ARBA00023134"/>
    </source>
</evidence>
<dbReference type="SUPFAM" id="SSF46689">
    <property type="entry name" value="Homeodomain-like"/>
    <property type="match status" value="1"/>
</dbReference>
<dbReference type="PROSITE" id="PS50071">
    <property type="entry name" value="HOMEOBOX_2"/>
    <property type="match status" value="1"/>
</dbReference>
<dbReference type="GO" id="GO:0003924">
    <property type="term" value="F:GTPase activity"/>
    <property type="evidence" value="ECO:0007669"/>
    <property type="project" value="InterPro"/>
</dbReference>
<dbReference type="PROSITE" id="PS51420">
    <property type="entry name" value="RHO"/>
    <property type="match status" value="1"/>
</dbReference>
<feature type="region of interest" description="Disordered" evidence="8">
    <location>
        <begin position="370"/>
        <end position="393"/>
    </location>
</feature>
<dbReference type="SUPFAM" id="SSF52540">
    <property type="entry name" value="P-loop containing nucleoside triphosphate hydrolases"/>
    <property type="match status" value="1"/>
</dbReference>
<gene>
    <name evidence="11" type="ORF">E3P86_00947</name>
    <name evidence="10" type="ORF">E3P90_01484</name>
</gene>
<feature type="DNA-binding region" description="Homeobox" evidence="6">
    <location>
        <begin position="405"/>
        <end position="464"/>
    </location>
</feature>
<feature type="region of interest" description="Disordered" evidence="8">
    <location>
        <begin position="554"/>
        <end position="588"/>
    </location>
</feature>
<dbReference type="InterPro" id="IPR005225">
    <property type="entry name" value="Small_GTP-bd"/>
</dbReference>
<dbReference type="InterPro" id="IPR009057">
    <property type="entry name" value="Homeodomain-like_sf"/>
</dbReference>
<evidence type="ECO:0000313" key="10">
    <source>
        <dbReference type="EMBL" id="TIB13761.1"/>
    </source>
</evidence>
<reference evidence="12 13" key="1">
    <citation type="submission" date="2019-03" db="EMBL/GenBank/DDBJ databases">
        <title>Sequencing 23 genomes of Wallemia ichthyophaga.</title>
        <authorList>
            <person name="Gostincar C."/>
        </authorList>
    </citation>
    <scope>NUCLEOTIDE SEQUENCE [LARGE SCALE GENOMIC DNA]</scope>
    <source>
        <strain evidence="11 13">EXF-6200</strain>
        <strain evidence="10 12">EXF-8621</strain>
    </source>
</reference>
<proteinExistence type="predicted"/>
<feature type="region of interest" description="Disordered" evidence="8">
    <location>
        <begin position="166"/>
        <end position="186"/>
    </location>
</feature>
<dbReference type="PROSITE" id="PS51419">
    <property type="entry name" value="RAB"/>
    <property type="match status" value="1"/>
</dbReference>
<dbReference type="Pfam" id="PF00071">
    <property type="entry name" value="Ras"/>
    <property type="match status" value="1"/>
</dbReference>
<dbReference type="FunFam" id="3.40.50.300:FF:000808">
    <property type="entry name" value="Small GTP-binding protein, putative"/>
    <property type="match status" value="1"/>
</dbReference>
<dbReference type="SMART" id="SM00389">
    <property type="entry name" value="HOX"/>
    <property type="match status" value="1"/>
</dbReference>
<dbReference type="SMART" id="SM00174">
    <property type="entry name" value="RHO"/>
    <property type="match status" value="1"/>
</dbReference>
<keyword evidence="4 6" id="KW-0371">Homeobox</keyword>
<evidence type="ECO:0000256" key="8">
    <source>
        <dbReference type="SAM" id="MobiDB-lite"/>
    </source>
</evidence>
<dbReference type="Proteomes" id="UP000306954">
    <property type="component" value="Unassembled WGS sequence"/>
</dbReference>
<dbReference type="EMBL" id="SPOI01000025">
    <property type="protein sequence ID" value="TIB39832.1"/>
    <property type="molecule type" value="Genomic_DNA"/>
</dbReference>
<evidence type="ECO:0000256" key="4">
    <source>
        <dbReference type="ARBA" id="ARBA00023155"/>
    </source>
</evidence>
<evidence type="ECO:0000313" key="11">
    <source>
        <dbReference type="EMBL" id="TIB39832.1"/>
    </source>
</evidence>
<dbReference type="InterPro" id="IPR001356">
    <property type="entry name" value="HD"/>
</dbReference>
<dbReference type="NCBIfam" id="TIGR00231">
    <property type="entry name" value="small_GTP"/>
    <property type="match status" value="1"/>
</dbReference>
<keyword evidence="5 6" id="KW-0539">Nucleus</keyword>
<dbReference type="InterPro" id="IPR017970">
    <property type="entry name" value="Homeobox_CS"/>
</dbReference>
<dbReference type="SMART" id="SM00175">
    <property type="entry name" value="RAB"/>
    <property type="match status" value="1"/>
</dbReference>
<dbReference type="GO" id="GO:0005525">
    <property type="term" value="F:GTP binding"/>
    <property type="evidence" value="ECO:0007669"/>
    <property type="project" value="UniProtKB-KW"/>
</dbReference>
<dbReference type="Pfam" id="PF00046">
    <property type="entry name" value="Homeodomain"/>
    <property type="match status" value="1"/>
</dbReference>
<dbReference type="CDD" id="cd01861">
    <property type="entry name" value="Rab6"/>
    <property type="match status" value="1"/>
</dbReference>
<evidence type="ECO:0000259" key="9">
    <source>
        <dbReference type="PROSITE" id="PS50071"/>
    </source>
</evidence>
<dbReference type="OrthoDB" id="9989112at2759"/>
<organism evidence="11 13">
    <name type="scientific">Wallemia ichthyophaga</name>
    <dbReference type="NCBI Taxonomy" id="245174"/>
    <lineage>
        <taxon>Eukaryota</taxon>
        <taxon>Fungi</taxon>
        <taxon>Dikarya</taxon>
        <taxon>Basidiomycota</taxon>
        <taxon>Wallemiomycotina</taxon>
        <taxon>Wallemiomycetes</taxon>
        <taxon>Wallemiales</taxon>
        <taxon>Wallemiaceae</taxon>
        <taxon>Wallemia</taxon>
    </lineage>
</organism>
<dbReference type="PRINTS" id="PR00449">
    <property type="entry name" value="RASTRNSFRMNG"/>
</dbReference>
<evidence type="ECO:0000313" key="12">
    <source>
        <dbReference type="Proteomes" id="UP000306954"/>
    </source>
</evidence>
<dbReference type="InterPro" id="IPR050227">
    <property type="entry name" value="Rab"/>
</dbReference>
<evidence type="ECO:0000256" key="1">
    <source>
        <dbReference type="ARBA" id="ARBA00022741"/>
    </source>
</evidence>
<dbReference type="InterPro" id="IPR001806">
    <property type="entry name" value="Small_GTPase"/>
</dbReference>
<dbReference type="EMBL" id="SPOF01000013">
    <property type="protein sequence ID" value="TIB13761.1"/>
    <property type="molecule type" value="Genomic_DNA"/>
</dbReference>
<evidence type="ECO:0000256" key="7">
    <source>
        <dbReference type="RuleBase" id="RU000682"/>
    </source>
</evidence>
<evidence type="ECO:0000313" key="13">
    <source>
        <dbReference type="Proteomes" id="UP000310689"/>
    </source>
</evidence>
<comment type="subcellular location">
    <subcellularLocation>
        <location evidence="6 7">Nucleus</location>
    </subcellularLocation>
</comment>
<dbReference type="InterPro" id="IPR027417">
    <property type="entry name" value="P-loop_NTPase"/>
</dbReference>
<dbReference type="CDD" id="cd00086">
    <property type="entry name" value="homeodomain"/>
    <property type="match status" value="1"/>
</dbReference>
<dbReference type="SMART" id="SM00173">
    <property type="entry name" value="RAS"/>
    <property type="match status" value="1"/>
</dbReference>
<dbReference type="PROSITE" id="PS51421">
    <property type="entry name" value="RAS"/>
    <property type="match status" value="1"/>
</dbReference>
<name>A0A4T0JDA8_WALIC</name>
<feature type="compositionally biased region" description="Low complexity" evidence="8">
    <location>
        <begin position="475"/>
        <end position="536"/>
    </location>
</feature>
<keyword evidence="1" id="KW-0547">Nucleotide-binding</keyword>
<dbReference type="Gene3D" id="1.10.10.60">
    <property type="entry name" value="Homeodomain-like"/>
    <property type="match status" value="1"/>
</dbReference>
<keyword evidence="3" id="KW-0342">GTP-binding</keyword>
<sequence>MVVVIKPRNVAVDGGGVMRVLEGLNSGASGAEYIHPRLVPSDLLFDENTRLVEYTLKAPVYRNGGFVSGCYANITTQKTPHKDDKKAYKNHKEERRVLLNSSFSHSRQLLNHRAIPPHSAENTRVYANNSVDYSASLVEDSQLDEINSGLSRQRIYAEDSFELDENSYVEDSDAEERNSSDNDVPYSNTITSIINKMSSSALDQPPTSAAPLKKFKLVFLGEQSVGKTSLITRFMYDTFDNTYQATIGIDFLSKTMYLDDRTVRLQLWDTAGQVGDSSVAVVVYDVTNQNSYDNTSKWIEEVRAERGDDVIIVLVGNKVDLSDGDRVDSDKAKAYCDENGLMFIETSAKSGQNVKQLFKRIAMALPANEEDKKQAANHAVGQDDSDSKPSQQQLQTQLLQYQPFEVKHRKRTSKHQFNVLEETYQTNPKPAALIRKSLAEQLEMTPRGVQIWFQNRRAKAKAQAKKQVNDDFEVQPQPQQQQAQAHSDSDSTPAPTLTPAPTNNSLQIDPQPSQNLLYPSPLPSPASSSLIPPSTSLSPTSLISNPFFDTHFNLDPLSNPNNTQFRRGSAPITQPVQPTHAPTNGLGLSIPQSHSLGYSLSALTNPGNIGPVRRASLPNFQTRRSNQSLRQSASKSKLPTCTEESPNSPFPLSPTEAPLSTHGLVLHTADAQLNSSDPSSPTTNTTPSQMENQQQHNIFQSSSSNSLSHALATSDTFWRESSSYFDDQSDADRRQSVMSSNFDNSSLFDNCRRDSEVSTSATTTYGGMVPYDMYSGYNDQVRRSSCASDFIHTFEDFGVSGGAQNGNDFSNSNDFSVGVGSGSHGNNLVNAHTHPHTHDFGHSAITDFVDYTLDPKEANEVDSYVHC</sequence>
<dbReference type="PANTHER" id="PTHR47977">
    <property type="entry name" value="RAS-RELATED PROTEIN RAB"/>
    <property type="match status" value="1"/>
</dbReference>
<dbReference type="GO" id="GO:0003677">
    <property type="term" value="F:DNA binding"/>
    <property type="evidence" value="ECO:0007669"/>
    <property type="project" value="UniProtKB-UniRule"/>
</dbReference>
<feature type="compositionally biased region" description="Low complexity" evidence="8">
    <location>
        <begin position="674"/>
        <end position="705"/>
    </location>
</feature>
<accession>A0A4T0JDA8</accession>
<dbReference type="Proteomes" id="UP000310689">
    <property type="component" value="Unassembled WGS sequence"/>
</dbReference>
<feature type="region of interest" description="Disordered" evidence="8">
    <location>
        <begin position="672"/>
        <end position="705"/>
    </location>
</feature>
<evidence type="ECO:0000256" key="6">
    <source>
        <dbReference type="PROSITE-ProRule" id="PRU00108"/>
    </source>
</evidence>
<dbReference type="AlphaFoldDB" id="A0A4T0JDA8"/>
<evidence type="ECO:0000256" key="5">
    <source>
        <dbReference type="ARBA" id="ARBA00023242"/>
    </source>
</evidence>
<feature type="compositionally biased region" description="Polar residues" evidence="8">
    <location>
        <begin position="618"/>
        <end position="647"/>
    </location>
</feature>
<feature type="region of interest" description="Disordered" evidence="8">
    <location>
        <begin position="605"/>
        <end position="658"/>
    </location>
</feature>
<dbReference type="SMART" id="SM00176">
    <property type="entry name" value="RAN"/>
    <property type="match status" value="1"/>
</dbReference>
<dbReference type="Gene3D" id="3.40.50.300">
    <property type="entry name" value="P-loop containing nucleotide triphosphate hydrolases"/>
    <property type="match status" value="1"/>
</dbReference>
<feature type="region of interest" description="Disordered" evidence="8">
    <location>
        <begin position="462"/>
        <end position="536"/>
    </location>
</feature>
<feature type="compositionally biased region" description="Polar residues" evidence="8">
    <location>
        <begin position="556"/>
        <end position="582"/>
    </location>
</feature>
<dbReference type="PROSITE" id="PS00027">
    <property type="entry name" value="HOMEOBOX_1"/>
    <property type="match status" value="1"/>
</dbReference>
<dbReference type="GO" id="GO:0000981">
    <property type="term" value="F:DNA-binding transcription factor activity, RNA polymerase II-specific"/>
    <property type="evidence" value="ECO:0007669"/>
    <property type="project" value="InterPro"/>
</dbReference>
<dbReference type="GO" id="GO:0005634">
    <property type="term" value="C:nucleus"/>
    <property type="evidence" value="ECO:0007669"/>
    <property type="project" value="UniProtKB-SubCell"/>
</dbReference>
<evidence type="ECO:0000256" key="2">
    <source>
        <dbReference type="ARBA" id="ARBA00023125"/>
    </source>
</evidence>
<comment type="caution">
    <text evidence="11">The sequence shown here is derived from an EMBL/GenBank/DDBJ whole genome shotgun (WGS) entry which is preliminary data.</text>
</comment>
<protein>
    <recommendedName>
        <fullName evidence="9">Homeobox domain-containing protein</fullName>
    </recommendedName>
</protein>